<dbReference type="SUPFAM" id="SSF55729">
    <property type="entry name" value="Acyl-CoA N-acyltransferases (Nat)"/>
    <property type="match status" value="1"/>
</dbReference>
<organism evidence="1 4">
    <name type="scientific">Legionella qingyii</name>
    <dbReference type="NCBI Taxonomy" id="2184757"/>
    <lineage>
        <taxon>Bacteria</taxon>
        <taxon>Pseudomonadati</taxon>
        <taxon>Pseudomonadota</taxon>
        <taxon>Gammaproteobacteria</taxon>
        <taxon>Legionellales</taxon>
        <taxon>Legionellaceae</taxon>
        <taxon>Legionella</taxon>
    </lineage>
</organism>
<dbReference type="EMBL" id="QHJG01000008">
    <property type="protein sequence ID" value="PWY56541.1"/>
    <property type="molecule type" value="Genomic_DNA"/>
</dbReference>
<sequence length="80" mass="8786">MSPSGHTIGLDFGIGNIKYLGQGLAAPTLIEFVSFYNKSVDPLADTFFIDPDKNNPRAKHVYSKAGFIEVDNYAPQRVPL</sequence>
<proteinExistence type="predicted"/>
<dbReference type="AlphaFoldDB" id="A0A317U4B2"/>
<evidence type="ECO:0000313" key="2">
    <source>
        <dbReference type="EMBL" id="PWY57325.1"/>
    </source>
</evidence>
<dbReference type="EMBL" id="QHJG01000003">
    <property type="protein sequence ID" value="PWY57325.1"/>
    <property type="molecule type" value="Genomic_DNA"/>
</dbReference>
<dbReference type="GO" id="GO:0016740">
    <property type="term" value="F:transferase activity"/>
    <property type="evidence" value="ECO:0007669"/>
    <property type="project" value="UniProtKB-KW"/>
</dbReference>
<dbReference type="OrthoDB" id="9814648at2"/>
<name>A0A317U4B2_9GAMM</name>
<comment type="caution">
    <text evidence="1">The sequence shown here is derived from an EMBL/GenBank/DDBJ whole genome shotgun (WGS) entry which is preliminary data.</text>
</comment>
<keyword evidence="1" id="KW-0808">Transferase</keyword>
<reference evidence="1 4" key="1">
    <citation type="submission" date="2018-05" db="EMBL/GenBank/DDBJ databases">
        <title>Legionella qingyii sp.nov., whole genome shotgun sequence.</title>
        <authorList>
            <person name="Wu H."/>
            <person name="Zhu Q."/>
            <person name="Hu C."/>
        </authorList>
    </citation>
    <scope>NUCLEOTIDE SEQUENCE [LARGE SCALE GENOMIC DNA]</scope>
    <source>
        <strain evidence="1 4">HEB18</strain>
    </source>
</reference>
<gene>
    <name evidence="2" type="ORF">DGG96_02500</name>
    <name evidence="1" type="ORF">DGG96_06690</name>
    <name evidence="3" type="ORF">ELY20_04180</name>
</gene>
<evidence type="ECO:0000313" key="1">
    <source>
        <dbReference type="EMBL" id="PWY56541.1"/>
    </source>
</evidence>
<dbReference type="RefSeq" id="WP_110141566.1">
    <property type="nucleotide sequence ID" value="NZ_RZGW01000002.1"/>
</dbReference>
<protein>
    <submittedName>
        <fullName evidence="1 3">Acetyltransferase</fullName>
    </submittedName>
</protein>
<evidence type="ECO:0000313" key="3">
    <source>
        <dbReference type="EMBL" id="RUR24961.1"/>
    </source>
</evidence>
<keyword evidence="5" id="KW-1185">Reference proteome</keyword>
<dbReference type="Proteomes" id="UP000287374">
    <property type="component" value="Unassembled WGS sequence"/>
</dbReference>
<dbReference type="EMBL" id="RZGX01000004">
    <property type="protein sequence ID" value="RUR24961.1"/>
    <property type="molecule type" value="Genomic_DNA"/>
</dbReference>
<reference evidence="3 5" key="2">
    <citation type="submission" date="2018-12" db="EMBL/GenBank/DDBJ databases">
        <title>Legionella sp,whole genome shotgun sequence.</title>
        <authorList>
            <person name="Wu H."/>
        </authorList>
    </citation>
    <scope>NUCLEOTIDE SEQUENCE [LARGE SCALE GENOMIC DNA]</scope>
    <source>
        <strain evidence="3">Km489</strain>
        <strain evidence="5">km489</strain>
    </source>
</reference>
<evidence type="ECO:0000313" key="5">
    <source>
        <dbReference type="Proteomes" id="UP000287374"/>
    </source>
</evidence>
<evidence type="ECO:0000313" key="4">
    <source>
        <dbReference type="Proteomes" id="UP000247152"/>
    </source>
</evidence>
<dbReference type="Gene3D" id="3.40.630.30">
    <property type="match status" value="1"/>
</dbReference>
<dbReference type="InterPro" id="IPR016181">
    <property type="entry name" value="Acyl_CoA_acyltransferase"/>
</dbReference>
<dbReference type="Proteomes" id="UP000247152">
    <property type="component" value="Unassembled WGS sequence"/>
</dbReference>
<accession>A0A317U4B2</accession>